<dbReference type="SUPFAM" id="SSF88874">
    <property type="entry name" value="Receptor-binding domain of short tail fibre protein gp12"/>
    <property type="match status" value="1"/>
</dbReference>
<dbReference type="EMBL" id="JAAJBT010000003">
    <property type="protein sequence ID" value="NHM01736.1"/>
    <property type="molecule type" value="Genomic_DNA"/>
</dbReference>
<proteinExistence type="predicted"/>
<dbReference type="Gene3D" id="3.90.1340.10">
    <property type="entry name" value="Phage tail collar domain"/>
    <property type="match status" value="1"/>
</dbReference>
<protein>
    <submittedName>
        <fullName evidence="2">Phage tail protein</fullName>
    </submittedName>
</protein>
<keyword evidence="3" id="KW-1185">Reference proteome</keyword>
<sequence>MSTEPFIGEIKIFGFNFSPIGYDFCNGQSYSIAQNTALFSLIGTSYGGDGQVTFNLPNLQSRIPIGQGTGPGLPTYGIGESGGTSNVTLATSNMPPHAHVATGISVNIPVATGGGDTELPNGAYLTQSQGDFYSSTPTSGSNYGAVAVSGQTAMTGSNVPFSVVNPFLSLNYCIATEGIFPSRN</sequence>
<feature type="domain" description="Phage tail collar" evidence="1">
    <location>
        <begin position="8"/>
        <end position="64"/>
    </location>
</feature>
<evidence type="ECO:0000313" key="3">
    <source>
        <dbReference type="Proteomes" id="UP000800984"/>
    </source>
</evidence>
<comment type="caution">
    <text evidence="2">The sequence shown here is derived from an EMBL/GenBank/DDBJ whole genome shotgun (WGS) entry which is preliminary data.</text>
</comment>
<dbReference type="InterPro" id="IPR037053">
    <property type="entry name" value="Phage_tail_collar_dom_sf"/>
</dbReference>
<dbReference type="Pfam" id="PF07484">
    <property type="entry name" value="Collar"/>
    <property type="match status" value="1"/>
</dbReference>
<dbReference type="Proteomes" id="UP000800984">
    <property type="component" value="Unassembled WGS sequence"/>
</dbReference>
<dbReference type="InterPro" id="IPR011083">
    <property type="entry name" value="Phage_tail_collar_dom"/>
</dbReference>
<organism evidence="2 3">
    <name type="scientific">Flavobacterium difficile</name>
    <dbReference type="NCBI Taxonomy" id="2709659"/>
    <lineage>
        <taxon>Bacteria</taxon>
        <taxon>Pseudomonadati</taxon>
        <taxon>Bacteroidota</taxon>
        <taxon>Flavobacteriia</taxon>
        <taxon>Flavobacteriales</taxon>
        <taxon>Flavobacteriaceae</taxon>
        <taxon>Flavobacterium</taxon>
    </lineage>
</organism>
<reference evidence="2 3" key="1">
    <citation type="submission" date="2020-02" db="EMBL/GenBank/DDBJ databases">
        <authorList>
            <person name="Chen W.-M."/>
        </authorList>
    </citation>
    <scope>NUCLEOTIDE SEQUENCE [LARGE SCALE GENOMIC DNA]</scope>
    <source>
        <strain evidence="2 3">KDG-16</strain>
    </source>
</reference>
<name>A0ABX0I4T7_9FLAO</name>
<gene>
    <name evidence="2" type="ORF">G4D72_06390</name>
</gene>
<accession>A0ABX0I4T7</accession>
<evidence type="ECO:0000313" key="2">
    <source>
        <dbReference type="EMBL" id="NHM01736.1"/>
    </source>
</evidence>
<evidence type="ECO:0000259" key="1">
    <source>
        <dbReference type="Pfam" id="PF07484"/>
    </source>
</evidence>
<dbReference type="RefSeq" id="WP_166076826.1">
    <property type="nucleotide sequence ID" value="NZ_JAAJBT010000003.1"/>
</dbReference>